<keyword evidence="1" id="KW-0695">RNA-directed DNA polymerase</keyword>
<dbReference type="EMBL" id="PKPP01009466">
    <property type="protein sequence ID" value="PWA48196.1"/>
    <property type="molecule type" value="Genomic_DNA"/>
</dbReference>
<comment type="caution">
    <text evidence="1">The sequence shown here is derived from an EMBL/GenBank/DDBJ whole genome shotgun (WGS) entry which is preliminary data.</text>
</comment>
<dbReference type="SUPFAM" id="SSF56219">
    <property type="entry name" value="DNase I-like"/>
    <property type="match status" value="1"/>
</dbReference>
<dbReference type="PANTHER" id="PTHR33710:SF64">
    <property type="entry name" value="ENDONUCLEASE_EXONUCLEASE_PHOSPHATASE DOMAIN-CONTAINING PROTEIN"/>
    <property type="match status" value="1"/>
</dbReference>
<evidence type="ECO:0000313" key="2">
    <source>
        <dbReference type="Proteomes" id="UP000245207"/>
    </source>
</evidence>
<name>A0A2U1LGT1_ARTAN</name>
<dbReference type="InterPro" id="IPR036691">
    <property type="entry name" value="Endo/exonu/phosph_ase_sf"/>
</dbReference>
<organism evidence="1 2">
    <name type="scientific">Artemisia annua</name>
    <name type="common">Sweet wormwood</name>
    <dbReference type="NCBI Taxonomy" id="35608"/>
    <lineage>
        <taxon>Eukaryota</taxon>
        <taxon>Viridiplantae</taxon>
        <taxon>Streptophyta</taxon>
        <taxon>Embryophyta</taxon>
        <taxon>Tracheophyta</taxon>
        <taxon>Spermatophyta</taxon>
        <taxon>Magnoliopsida</taxon>
        <taxon>eudicotyledons</taxon>
        <taxon>Gunneridae</taxon>
        <taxon>Pentapetalae</taxon>
        <taxon>asterids</taxon>
        <taxon>campanulids</taxon>
        <taxon>Asterales</taxon>
        <taxon>Asteraceae</taxon>
        <taxon>Asteroideae</taxon>
        <taxon>Anthemideae</taxon>
        <taxon>Artemisiinae</taxon>
        <taxon>Artemisia</taxon>
    </lineage>
</organism>
<dbReference type="Gene3D" id="3.60.10.10">
    <property type="entry name" value="Endonuclease/exonuclease/phosphatase"/>
    <property type="match status" value="1"/>
</dbReference>
<sequence>MERSSSNTCTSYARHHKKDIKGELEKRNGYCLMINIYGPQESSAKFSLWNRIADFMHHHNGKFILFGDMNTARHENERFGSLFSSLEADHFNSFIDSSGIIDLPIRGHYFTWMNKAGTKLKILEVLPDIRIMALDRMWSDHTPIHLHVLKSDLGPTPFKFYNLWLLRDGSDEVIKSAWATLEANNDGRILRISLIKLKQI</sequence>
<proteinExistence type="predicted"/>
<keyword evidence="1" id="KW-0808">Transferase</keyword>
<evidence type="ECO:0000313" key="1">
    <source>
        <dbReference type="EMBL" id="PWA48196.1"/>
    </source>
</evidence>
<keyword evidence="2" id="KW-1185">Reference proteome</keyword>
<accession>A0A2U1LGT1</accession>
<reference evidence="1 2" key="1">
    <citation type="journal article" date="2018" name="Mol. Plant">
        <title>The genome of Artemisia annua provides insight into the evolution of Asteraceae family and artemisinin biosynthesis.</title>
        <authorList>
            <person name="Shen Q."/>
            <person name="Zhang L."/>
            <person name="Liao Z."/>
            <person name="Wang S."/>
            <person name="Yan T."/>
            <person name="Shi P."/>
            <person name="Liu M."/>
            <person name="Fu X."/>
            <person name="Pan Q."/>
            <person name="Wang Y."/>
            <person name="Lv Z."/>
            <person name="Lu X."/>
            <person name="Zhang F."/>
            <person name="Jiang W."/>
            <person name="Ma Y."/>
            <person name="Chen M."/>
            <person name="Hao X."/>
            <person name="Li L."/>
            <person name="Tang Y."/>
            <person name="Lv G."/>
            <person name="Zhou Y."/>
            <person name="Sun X."/>
            <person name="Brodelius P.E."/>
            <person name="Rose J.K.C."/>
            <person name="Tang K."/>
        </authorList>
    </citation>
    <scope>NUCLEOTIDE SEQUENCE [LARGE SCALE GENOMIC DNA]</scope>
    <source>
        <strain evidence="2">cv. Huhao1</strain>
        <tissue evidence="1">Leaf</tissue>
    </source>
</reference>
<dbReference type="OrthoDB" id="1267182at2759"/>
<dbReference type="PANTHER" id="PTHR33710">
    <property type="entry name" value="BNAC02G09200D PROTEIN"/>
    <property type="match status" value="1"/>
</dbReference>
<dbReference type="GO" id="GO:0003964">
    <property type="term" value="F:RNA-directed DNA polymerase activity"/>
    <property type="evidence" value="ECO:0007669"/>
    <property type="project" value="UniProtKB-KW"/>
</dbReference>
<protein>
    <submittedName>
        <fullName evidence="1">RNA-directed DNA polymerase, eukaryota</fullName>
    </submittedName>
</protein>
<dbReference type="Proteomes" id="UP000245207">
    <property type="component" value="Unassembled WGS sequence"/>
</dbReference>
<keyword evidence="1" id="KW-0548">Nucleotidyltransferase</keyword>
<dbReference type="AlphaFoldDB" id="A0A2U1LGT1"/>
<gene>
    <name evidence="1" type="ORF">CTI12_AA492800</name>
</gene>